<reference evidence="1 2" key="1">
    <citation type="journal article" date="2019" name="Nat. Ecol. Evol.">
        <title>Megaphylogeny resolves global patterns of mushroom evolution.</title>
        <authorList>
            <person name="Varga T."/>
            <person name="Krizsan K."/>
            <person name="Foldi C."/>
            <person name="Dima B."/>
            <person name="Sanchez-Garcia M."/>
            <person name="Sanchez-Ramirez S."/>
            <person name="Szollosi G.J."/>
            <person name="Szarkandi J.G."/>
            <person name="Papp V."/>
            <person name="Albert L."/>
            <person name="Andreopoulos W."/>
            <person name="Angelini C."/>
            <person name="Antonin V."/>
            <person name="Barry K.W."/>
            <person name="Bougher N.L."/>
            <person name="Buchanan P."/>
            <person name="Buyck B."/>
            <person name="Bense V."/>
            <person name="Catcheside P."/>
            <person name="Chovatia M."/>
            <person name="Cooper J."/>
            <person name="Damon W."/>
            <person name="Desjardin D."/>
            <person name="Finy P."/>
            <person name="Geml J."/>
            <person name="Haridas S."/>
            <person name="Hughes K."/>
            <person name="Justo A."/>
            <person name="Karasinski D."/>
            <person name="Kautmanova I."/>
            <person name="Kiss B."/>
            <person name="Kocsube S."/>
            <person name="Kotiranta H."/>
            <person name="LaButti K.M."/>
            <person name="Lechner B.E."/>
            <person name="Liimatainen K."/>
            <person name="Lipzen A."/>
            <person name="Lukacs Z."/>
            <person name="Mihaltcheva S."/>
            <person name="Morgado L.N."/>
            <person name="Niskanen T."/>
            <person name="Noordeloos M.E."/>
            <person name="Ohm R.A."/>
            <person name="Ortiz-Santana B."/>
            <person name="Ovrebo C."/>
            <person name="Racz N."/>
            <person name="Riley R."/>
            <person name="Savchenko A."/>
            <person name="Shiryaev A."/>
            <person name="Soop K."/>
            <person name="Spirin V."/>
            <person name="Szebenyi C."/>
            <person name="Tomsovsky M."/>
            <person name="Tulloss R.E."/>
            <person name="Uehling J."/>
            <person name="Grigoriev I.V."/>
            <person name="Vagvolgyi C."/>
            <person name="Papp T."/>
            <person name="Martin F.M."/>
            <person name="Miettinen O."/>
            <person name="Hibbett D.S."/>
            <person name="Nagy L.G."/>
        </authorList>
    </citation>
    <scope>NUCLEOTIDE SEQUENCE [LARGE SCALE GENOMIC DNA]</scope>
    <source>
        <strain evidence="1 2">CBS 962.96</strain>
    </source>
</reference>
<dbReference type="OrthoDB" id="2788229at2759"/>
<accession>A0A4S8L8W0</accession>
<evidence type="ECO:0008006" key="3">
    <source>
        <dbReference type="Google" id="ProtNLM"/>
    </source>
</evidence>
<proteinExistence type="predicted"/>
<dbReference type="Proteomes" id="UP000297245">
    <property type="component" value="Unassembled WGS sequence"/>
</dbReference>
<sequence>MTQSTSLIIPIPDPFPQELVDRIIDEVRHVYPGCKAIWKACSEVCRSWRPRAMRHLFRSFSLNLSGNQHDTTIKKIQALPQFIKFKAPPTFPASFVTRVCLSCLDKFKIVQEVMCSLHLYPNLRELFLNRIPFSSFSRSKIKTLSKALDRFPPPPLHCLQLYNISFIDSEHFLSFVGMSHFSAVTVLRLFLVKYEGKVDCWLDGVQVKHDQSGEPSFATSLSIREGCRNTGHPITDIIRVLGKSITELELLNIGHRQGE</sequence>
<dbReference type="EMBL" id="ML179569">
    <property type="protein sequence ID" value="THU85001.1"/>
    <property type="molecule type" value="Genomic_DNA"/>
</dbReference>
<protein>
    <recommendedName>
        <fullName evidence="3">F-box domain-containing protein</fullName>
    </recommendedName>
</protein>
<organism evidence="1 2">
    <name type="scientific">Dendrothele bispora (strain CBS 962.96)</name>
    <dbReference type="NCBI Taxonomy" id="1314807"/>
    <lineage>
        <taxon>Eukaryota</taxon>
        <taxon>Fungi</taxon>
        <taxon>Dikarya</taxon>
        <taxon>Basidiomycota</taxon>
        <taxon>Agaricomycotina</taxon>
        <taxon>Agaricomycetes</taxon>
        <taxon>Agaricomycetidae</taxon>
        <taxon>Agaricales</taxon>
        <taxon>Agaricales incertae sedis</taxon>
        <taxon>Dendrothele</taxon>
    </lineage>
</organism>
<name>A0A4S8L8W0_DENBC</name>
<dbReference type="AlphaFoldDB" id="A0A4S8L8W0"/>
<gene>
    <name evidence="1" type="ORF">K435DRAFT_783505</name>
</gene>
<evidence type="ECO:0000313" key="1">
    <source>
        <dbReference type="EMBL" id="THU85001.1"/>
    </source>
</evidence>
<keyword evidence="2" id="KW-1185">Reference proteome</keyword>
<evidence type="ECO:0000313" key="2">
    <source>
        <dbReference type="Proteomes" id="UP000297245"/>
    </source>
</evidence>